<evidence type="ECO:0000256" key="1">
    <source>
        <dbReference type="ARBA" id="ARBA00001968"/>
    </source>
</evidence>
<sequence>MALESARKIHLSMKTMIGCIETMHTKGRQCVLHVNFNKVTVDTDPTDFSIELPGYTIPQLRLCSFRGVGEGDRTPHFGAHRIAVRSVILNVVCLSCPSLPTPLPHRFVSRNLDFHRRRPWTPLRPPHPSPPHSVSTNPRSSALAPCNPTASIRSPRNPSSSTTPWAPAPLSTKGHSRASSSPPFILASKHQGSAATPTRRHPPPDNEESSRASSFLPFLLASERGPSAKDPRRRLPLPLPLRGDATARRATLRRCSSSHPPSGSCRMDSLSLSIYDDVEDEENMGALDLLAVMYYYYYHHVRLRPQRQPHRQLLYSGNAWVQHILAHEEYCYDTFRMRKDQFLRLHQLLVNKYCLRSTNNISSEECLAIFLQIISGPHSNRTAAITFGHSKSTISIKFRHALRTVYNLGVDIIKPVDPTFAEPHPKGCLLSLVSNCIGALDGTHIRLQVSGERNLNFIGRHMVPTFNVLAVVDLDYRFIFVCSGRPGCLHDYTVLQQALVQYRTHFPHPPQDKFYLVDAAYGNMPGFLGPYRNTRYHLQHFRQGNMPNTMEELFNYRHAQLRCTIERAFGQLKNKFRILKSIPNYGLITSNRIIVACMAVHNFIKDNGGDRGGDWTEASIRAGNNTVGIEPDLPDLMEEAGNEADQVDMDGLRDIIAAGMASE</sequence>
<feature type="compositionally biased region" description="Low complexity" evidence="8">
    <location>
        <begin position="151"/>
        <end position="172"/>
    </location>
</feature>
<dbReference type="GO" id="GO:0016787">
    <property type="term" value="F:hydrolase activity"/>
    <property type="evidence" value="ECO:0007669"/>
    <property type="project" value="UniProtKB-KW"/>
</dbReference>
<evidence type="ECO:0000256" key="6">
    <source>
        <dbReference type="ARBA" id="ARBA00022801"/>
    </source>
</evidence>
<feature type="region of interest" description="Disordered" evidence="8">
    <location>
        <begin position="119"/>
        <end position="213"/>
    </location>
</feature>
<comment type="subcellular location">
    <subcellularLocation>
        <location evidence="2">Nucleus</location>
    </subcellularLocation>
</comment>
<dbReference type="InterPro" id="IPR058353">
    <property type="entry name" value="DUF8040"/>
</dbReference>
<comment type="similarity">
    <text evidence="3">Belongs to the HARBI1 family.</text>
</comment>
<evidence type="ECO:0008006" key="13">
    <source>
        <dbReference type="Google" id="ProtNLM"/>
    </source>
</evidence>
<proteinExistence type="inferred from homology"/>
<dbReference type="EMBL" id="CP144749">
    <property type="protein sequence ID" value="WVZ77021.1"/>
    <property type="molecule type" value="Genomic_DNA"/>
</dbReference>
<dbReference type="Proteomes" id="UP001341281">
    <property type="component" value="Chromosome 05"/>
</dbReference>
<evidence type="ECO:0000313" key="11">
    <source>
        <dbReference type="EMBL" id="WVZ77021.1"/>
    </source>
</evidence>
<keyword evidence="6" id="KW-0378">Hydrolase</keyword>
<evidence type="ECO:0000256" key="5">
    <source>
        <dbReference type="ARBA" id="ARBA00022723"/>
    </source>
</evidence>
<feature type="compositionally biased region" description="Pro residues" evidence="8">
    <location>
        <begin position="122"/>
        <end position="131"/>
    </location>
</feature>
<name>A0AAQ3WXP8_PASNO</name>
<keyword evidence="7" id="KW-0539">Nucleus</keyword>
<organism evidence="11 12">
    <name type="scientific">Paspalum notatum var. saurae</name>
    <dbReference type="NCBI Taxonomy" id="547442"/>
    <lineage>
        <taxon>Eukaryota</taxon>
        <taxon>Viridiplantae</taxon>
        <taxon>Streptophyta</taxon>
        <taxon>Embryophyta</taxon>
        <taxon>Tracheophyta</taxon>
        <taxon>Spermatophyta</taxon>
        <taxon>Magnoliopsida</taxon>
        <taxon>Liliopsida</taxon>
        <taxon>Poales</taxon>
        <taxon>Poaceae</taxon>
        <taxon>PACMAD clade</taxon>
        <taxon>Panicoideae</taxon>
        <taxon>Andropogonodae</taxon>
        <taxon>Paspaleae</taxon>
        <taxon>Paspalinae</taxon>
        <taxon>Paspalum</taxon>
    </lineage>
</organism>
<evidence type="ECO:0000313" key="12">
    <source>
        <dbReference type="Proteomes" id="UP001341281"/>
    </source>
</evidence>
<dbReference type="AlphaFoldDB" id="A0AAQ3WXP8"/>
<evidence type="ECO:0000256" key="8">
    <source>
        <dbReference type="SAM" id="MobiDB-lite"/>
    </source>
</evidence>
<evidence type="ECO:0000256" key="2">
    <source>
        <dbReference type="ARBA" id="ARBA00004123"/>
    </source>
</evidence>
<evidence type="ECO:0000256" key="4">
    <source>
        <dbReference type="ARBA" id="ARBA00022722"/>
    </source>
</evidence>
<dbReference type="Pfam" id="PF13359">
    <property type="entry name" value="DDE_Tnp_4"/>
    <property type="match status" value="1"/>
</dbReference>
<feature type="domain" description="DUF8040" evidence="10">
    <location>
        <begin position="315"/>
        <end position="406"/>
    </location>
</feature>
<evidence type="ECO:0000259" key="9">
    <source>
        <dbReference type="Pfam" id="PF13359"/>
    </source>
</evidence>
<feature type="domain" description="DDE Tnp4" evidence="9">
    <location>
        <begin position="440"/>
        <end position="602"/>
    </location>
</feature>
<gene>
    <name evidence="11" type="ORF">U9M48_024924</name>
</gene>
<dbReference type="GO" id="GO:0005634">
    <property type="term" value="C:nucleus"/>
    <property type="evidence" value="ECO:0007669"/>
    <property type="project" value="UniProtKB-SubCell"/>
</dbReference>
<dbReference type="GO" id="GO:0004518">
    <property type="term" value="F:nuclease activity"/>
    <property type="evidence" value="ECO:0007669"/>
    <property type="project" value="UniProtKB-KW"/>
</dbReference>
<dbReference type="Pfam" id="PF26138">
    <property type="entry name" value="DUF8040"/>
    <property type="match status" value="1"/>
</dbReference>
<evidence type="ECO:0000256" key="7">
    <source>
        <dbReference type="ARBA" id="ARBA00023242"/>
    </source>
</evidence>
<dbReference type="GO" id="GO:0046872">
    <property type="term" value="F:metal ion binding"/>
    <property type="evidence" value="ECO:0007669"/>
    <property type="project" value="UniProtKB-KW"/>
</dbReference>
<evidence type="ECO:0000256" key="3">
    <source>
        <dbReference type="ARBA" id="ARBA00006958"/>
    </source>
</evidence>
<protein>
    <recommendedName>
        <fullName evidence="13">DDE Tnp4 domain-containing protein</fullName>
    </recommendedName>
</protein>
<dbReference type="PANTHER" id="PTHR22930">
    <property type="match status" value="1"/>
</dbReference>
<reference evidence="11 12" key="1">
    <citation type="submission" date="2024-02" db="EMBL/GenBank/DDBJ databases">
        <title>High-quality chromosome-scale genome assembly of Pensacola bahiagrass (Paspalum notatum Flugge var. saurae).</title>
        <authorList>
            <person name="Vega J.M."/>
            <person name="Podio M."/>
            <person name="Orjuela J."/>
            <person name="Siena L.A."/>
            <person name="Pessino S.C."/>
            <person name="Combes M.C."/>
            <person name="Mariac C."/>
            <person name="Albertini E."/>
            <person name="Pupilli F."/>
            <person name="Ortiz J.P.A."/>
            <person name="Leblanc O."/>
        </authorList>
    </citation>
    <scope>NUCLEOTIDE SEQUENCE [LARGE SCALE GENOMIC DNA]</scope>
    <source>
        <strain evidence="11">R1</strain>
        <tissue evidence="11">Leaf</tissue>
    </source>
</reference>
<dbReference type="PANTHER" id="PTHR22930:SF280">
    <property type="entry name" value="OS11G0202600 PROTEIN"/>
    <property type="match status" value="1"/>
</dbReference>
<dbReference type="InterPro" id="IPR027806">
    <property type="entry name" value="HARBI1_dom"/>
</dbReference>
<keyword evidence="4" id="KW-0540">Nuclease</keyword>
<dbReference type="InterPro" id="IPR045249">
    <property type="entry name" value="HARBI1-like"/>
</dbReference>
<feature type="non-terminal residue" evidence="11">
    <location>
        <position position="1"/>
    </location>
</feature>
<keyword evidence="12" id="KW-1185">Reference proteome</keyword>
<comment type="cofactor">
    <cofactor evidence="1">
        <name>a divalent metal cation</name>
        <dbReference type="ChEBI" id="CHEBI:60240"/>
    </cofactor>
</comment>
<evidence type="ECO:0000259" key="10">
    <source>
        <dbReference type="Pfam" id="PF26138"/>
    </source>
</evidence>
<accession>A0AAQ3WXP8</accession>
<keyword evidence="5" id="KW-0479">Metal-binding</keyword>